<dbReference type="eggNOG" id="COG4665">
    <property type="taxonomic scope" value="Bacteria"/>
</dbReference>
<accession>A0A091BB61</accession>
<evidence type="ECO:0000256" key="9">
    <source>
        <dbReference type="RuleBase" id="RU369079"/>
    </source>
</evidence>
<evidence type="ECO:0000256" key="3">
    <source>
        <dbReference type="ARBA" id="ARBA00022475"/>
    </source>
</evidence>
<feature type="transmembrane region" description="Helical" evidence="9">
    <location>
        <begin position="92"/>
        <end position="114"/>
    </location>
</feature>
<evidence type="ECO:0000256" key="7">
    <source>
        <dbReference type="ARBA" id="ARBA00023136"/>
    </source>
</evidence>
<evidence type="ECO:0000256" key="4">
    <source>
        <dbReference type="ARBA" id="ARBA00022519"/>
    </source>
</evidence>
<keyword evidence="7 9" id="KW-0472">Membrane</keyword>
<keyword evidence="2 9" id="KW-0813">Transport</keyword>
<gene>
    <name evidence="11" type="ORF">N790_05740</name>
</gene>
<dbReference type="PANTHER" id="PTHR35011:SF4">
    <property type="entry name" value="SLL1102 PROTEIN"/>
    <property type="match status" value="1"/>
</dbReference>
<proteinExistence type="inferred from homology"/>
<dbReference type="GO" id="GO:0022857">
    <property type="term" value="F:transmembrane transporter activity"/>
    <property type="evidence" value="ECO:0007669"/>
    <property type="project" value="UniProtKB-UniRule"/>
</dbReference>
<dbReference type="GO" id="GO:0005886">
    <property type="term" value="C:plasma membrane"/>
    <property type="evidence" value="ECO:0007669"/>
    <property type="project" value="UniProtKB-SubCell"/>
</dbReference>
<dbReference type="EMBL" id="AVCH01000145">
    <property type="protein sequence ID" value="KFN48757.1"/>
    <property type="molecule type" value="Genomic_DNA"/>
</dbReference>
<reference evidence="11 12" key="1">
    <citation type="submission" date="2013-09" db="EMBL/GenBank/DDBJ databases">
        <title>Genome sequencing of Arenimonas malthae.</title>
        <authorList>
            <person name="Chen F."/>
            <person name="Wang G."/>
        </authorList>
    </citation>
    <scope>NUCLEOTIDE SEQUENCE [LARGE SCALE GENOMIC DNA]</scope>
    <source>
        <strain evidence="11 12">CC-JY-1</strain>
    </source>
</reference>
<dbReference type="Proteomes" id="UP000029392">
    <property type="component" value="Unassembled WGS sequence"/>
</dbReference>
<dbReference type="STRING" id="1384054.N790_05740"/>
<dbReference type="OrthoDB" id="9795655at2"/>
<dbReference type="PATRIC" id="fig|1384054.3.peg.1129"/>
<evidence type="ECO:0000256" key="2">
    <source>
        <dbReference type="ARBA" id="ARBA00022448"/>
    </source>
</evidence>
<evidence type="ECO:0000256" key="1">
    <source>
        <dbReference type="ARBA" id="ARBA00004429"/>
    </source>
</evidence>
<keyword evidence="3" id="KW-1003">Cell membrane</keyword>
<comment type="subunit">
    <text evidence="9">The complex comprises the extracytoplasmic solute receptor protein and the two transmembrane proteins.</text>
</comment>
<evidence type="ECO:0000256" key="5">
    <source>
        <dbReference type="ARBA" id="ARBA00022692"/>
    </source>
</evidence>
<keyword evidence="12" id="KW-1185">Reference proteome</keyword>
<comment type="caution">
    <text evidence="11">The sequence shown here is derived from an EMBL/GenBank/DDBJ whole genome shotgun (WGS) entry which is preliminary data.</text>
</comment>
<feature type="domain" description="Tripartite ATP-independent periplasmic transporters DctQ component" evidence="10">
    <location>
        <begin position="30"/>
        <end position="162"/>
    </location>
</feature>
<dbReference type="Pfam" id="PF04290">
    <property type="entry name" value="DctQ"/>
    <property type="match status" value="1"/>
</dbReference>
<dbReference type="PANTHER" id="PTHR35011">
    <property type="entry name" value="2,3-DIKETO-L-GULONATE TRAP TRANSPORTER SMALL PERMEASE PROTEIN YIAM"/>
    <property type="match status" value="1"/>
</dbReference>
<dbReference type="InterPro" id="IPR055348">
    <property type="entry name" value="DctQ"/>
</dbReference>
<feature type="transmembrane region" description="Helical" evidence="9">
    <location>
        <begin position="21"/>
        <end position="41"/>
    </location>
</feature>
<evidence type="ECO:0000259" key="10">
    <source>
        <dbReference type="Pfam" id="PF04290"/>
    </source>
</evidence>
<keyword evidence="4 9" id="KW-0997">Cell inner membrane</keyword>
<comment type="similarity">
    <text evidence="8 9">Belongs to the TRAP transporter small permease family.</text>
</comment>
<evidence type="ECO:0000256" key="8">
    <source>
        <dbReference type="ARBA" id="ARBA00038436"/>
    </source>
</evidence>
<protein>
    <recommendedName>
        <fullName evidence="9">TRAP transporter small permease protein</fullName>
    </recommendedName>
</protein>
<feature type="transmembrane region" description="Helical" evidence="9">
    <location>
        <begin position="134"/>
        <end position="152"/>
    </location>
</feature>
<comment type="function">
    <text evidence="9">Part of the tripartite ATP-independent periplasmic (TRAP) transport system.</text>
</comment>
<dbReference type="InterPro" id="IPR007387">
    <property type="entry name" value="TRAP_DctQ"/>
</dbReference>
<evidence type="ECO:0000313" key="12">
    <source>
        <dbReference type="Proteomes" id="UP000029392"/>
    </source>
</evidence>
<dbReference type="RefSeq" id="WP_052385740.1">
    <property type="nucleotide sequence ID" value="NZ_AVCH01000145.1"/>
</dbReference>
<feature type="transmembrane region" description="Helical" evidence="9">
    <location>
        <begin position="53"/>
        <end position="71"/>
    </location>
</feature>
<organism evidence="11 12">
    <name type="scientific">Arenimonas malthae CC-JY-1</name>
    <dbReference type="NCBI Taxonomy" id="1384054"/>
    <lineage>
        <taxon>Bacteria</taxon>
        <taxon>Pseudomonadati</taxon>
        <taxon>Pseudomonadota</taxon>
        <taxon>Gammaproteobacteria</taxon>
        <taxon>Lysobacterales</taxon>
        <taxon>Lysobacteraceae</taxon>
        <taxon>Arenimonas</taxon>
    </lineage>
</organism>
<comment type="subcellular location">
    <subcellularLocation>
        <location evidence="1 9">Cell inner membrane</location>
        <topology evidence="1 9">Multi-pass membrane protein</topology>
    </subcellularLocation>
</comment>
<keyword evidence="5 9" id="KW-0812">Transmembrane</keyword>
<name>A0A091BB61_9GAMM</name>
<evidence type="ECO:0000313" key="11">
    <source>
        <dbReference type="EMBL" id="KFN48757.1"/>
    </source>
</evidence>
<keyword evidence="6 9" id="KW-1133">Transmembrane helix</keyword>
<evidence type="ECO:0000256" key="6">
    <source>
        <dbReference type="ARBA" id="ARBA00022989"/>
    </source>
</evidence>
<dbReference type="AlphaFoldDB" id="A0A091BB61"/>
<sequence length="171" mass="18067">MNRLAPALRWADTLSEAGGRVAAALAVALVALSFGLVLARYGAGAGSVAAQEAVLWLHASVFLLGLAYALRHGAHVRVDVFSQHWTARTRDWVEFSAGVALLLPFCAFIVAMSWDYVAASWAAREGSRDPGGLPAWYLLKALIPLSAALLFLQGLAETLRALGRALARGGA</sequence>